<evidence type="ECO:0000256" key="1">
    <source>
        <dbReference type="SAM" id="Coils"/>
    </source>
</evidence>
<evidence type="ECO:0000256" key="2">
    <source>
        <dbReference type="SAM" id="Phobius"/>
    </source>
</evidence>
<dbReference type="Proteomes" id="UP000229740">
    <property type="component" value="Unassembled WGS sequence"/>
</dbReference>
<dbReference type="InterPro" id="IPR007813">
    <property type="entry name" value="PilN"/>
</dbReference>
<accession>A0A2G6E631</accession>
<dbReference type="AlphaFoldDB" id="A0A2G6E631"/>
<name>A0A2G6E631_9BACT</name>
<proteinExistence type="predicted"/>
<organism evidence="3 4">
    <name type="scientific">candidate division KSB3 bacterium</name>
    <dbReference type="NCBI Taxonomy" id="2044937"/>
    <lineage>
        <taxon>Bacteria</taxon>
        <taxon>candidate division KSB3</taxon>
    </lineage>
</organism>
<keyword evidence="2" id="KW-1133">Transmembrane helix</keyword>
<keyword evidence="2" id="KW-0812">Transmembrane</keyword>
<reference evidence="3 4" key="1">
    <citation type="submission" date="2017-10" db="EMBL/GenBank/DDBJ databases">
        <title>Novel microbial diversity and functional potential in the marine mammal oral microbiome.</title>
        <authorList>
            <person name="Dudek N.K."/>
            <person name="Sun C.L."/>
            <person name="Burstein D."/>
            <person name="Kantor R.S."/>
            <person name="Aliaga Goltsman D.S."/>
            <person name="Bik E.M."/>
            <person name="Thomas B.C."/>
            <person name="Banfield J.F."/>
            <person name="Relman D.A."/>
        </authorList>
    </citation>
    <scope>NUCLEOTIDE SEQUENCE [LARGE SCALE GENOMIC DNA]</scope>
    <source>
        <strain evidence="3">DOLZORAL124_49_17</strain>
    </source>
</reference>
<gene>
    <name evidence="3" type="ORF">CSB45_08410</name>
</gene>
<dbReference type="EMBL" id="PDPS01000028">
    <property type="protein sequence ID" value="PID57238.1"/>
    <property type="molecule type" value="Genomic_DNA"/>
</dbReference>
<comment type="caution">
    <text evidence="3">The sequence shown here is derived from an EMBL/GenBank/DDBJ whole genome shotgun (WGS) entry which is preliminary data.</text>
</comment>
<dbReference type="InterPro" id="IPR052534">
    <property type="entry name" value="Extracell_DNA_Util/SecSys_Comp"/>
</dbReference>
<sequence>MIKINLLPKEARKRAGLGQQIAMIILVLLATIVAIGFTWNYLDNVIEKKNAEIAKTRERLQELQKIIDEINQFEAQRKALEQKLAVIAKLEKEQKLPVHLLDEVYLTLEDDLWLRNFQEGNFNITISGTALSNPVLSDYLRNLEESQYFDNVELVVSQRKTIGAQTVRDFQIKMKLTPLDDENDETTKDAE</sequence>
<keyword evidence="2" id="KW-0472">Membrane</keyword>
<feature type="coiled-coil region" evidence="1">
    <location>
        <begin position="46"/>
        <end position="93"/>
    </location>
</feature>
<dbReference type="PANTHER" id="PTHR40278:SF1">
    <property type="entry name" value="DNA UTILIZATION PROTEIN HOFN"/>
    <property type="match status" value="1"/>
</dbReference>
<protein>
    <recommendedName>
        <fullName evidence="5">Fimbrial protein</fullName>
    </recommendedName>
</protein>
<feature type="transmembrane region" description="Helical" evidence="2">
    <location>
        <begin position="21"/>
        <end position="42"/>
    </location>
</feature>
<evidence type="ECO:0000313" key="3">
    <source>
        <dbReference type="EMBL" id="PID57238.1"/>
    </source>
</evidence>
<dbReference type="Pfam" id="PF05137">
    <property type="entry name" value="PilN"/>
    <property type="match status" value="1"/>
</dbReference>
<evidence type="ECO:0000313" key="4">
    <source>
        <dbReference type="Proteomes" id="UP000229740"/>
    </source>
</evidence>
<evidence type="ECO:0008006" key="5">
    <source>
        <dbReference type="Google" id="ProtNLM"/>
    </source>
</evidence>
<keyword evidence="1" id="KW-0175">Coiled coil</keyword>
<dbReference type="PANTHER" id="PTHR40278">
    <property type="entry name" value="DNA UTILIZATION PROTEIN HOFN"/>
    <property type="match status" value="1"/>
</dbReference>